<evidence type="ECO:0000259" key="2">
    <source>
        <dbReference type="Pfam" id="PF04043"/>
    </source>
</evidence>
<keyword evidence="4" id="KW-1185">Reference proteome</keyword>
<dbReference type="Proteomes" id="UP000823388">
    <property type="component" value="Chromosome 6K"/>
</dbReference>
<dbReference type="GO" id="GO:0004857">
    <property type="term" value="F:enzyme inhibitor activity"/>
    <property type="evidence" value="ECO:0007669"/>
    <property type="project" value="InterPro"/>
</dbReference>
<dbReference type="PANTHER" id="PTHR34838:SF3">
    <property type="entry name" value="OS08G0142100 PROTEIN"/>
    <property type="match status" value="1"/>
</dbReference>
<protein>
    <recommendedName>
        <fullName evidence="2">Pectinesterase inhibitor domain-containing protein</fullName>
    </recommendedName>
</protein>
<dbReference type="AlphaFoldDB" id="A0A8T0R8G7"/>
<evidence type="ECO:0000256" key="1">
    <source>
        <dbReference type="SAM" id="SignalP"/>
    </source>
</evidence>
<reference evidence="3" key="1">
    <citation type="submission" date="2020-05" db="EMBL/GenBank/DDBJ databases">
        <title>WGS assembly of Panicum virgatum.</title>
        <authorList>
            <person name="Lovell J.T."/>
            <person name="Jenkins J."/>
            <person name="Shu S."/>
            <person name="Juenger T.E."/>
            <person name="Schmutz J."/>
        </authorList>
    </citation>
    <scope>NUCLEOTIDE SEQUENCE</scope>
    <source>
        <strain evidence="3">AP13</strain>
    </source>
</reference>
<feature type="domain" description="Pectinesterase inhibitor" evidence="2">
    <location>
        <begin position="34"/>
        <end position="150"/>
    </location>
</feature>
<dbReference type="Pfam" id="PF04043">
    <property type="entry name" value="PMEI"/>
    <property type="match status" value="1"/>
</dbReference>
<proteinExistence type="predicted"/>
<keyword evidence="1" id="KW-0732">Signal</keyword>
<dbReference type="EMBL" id="CM029047">
    <property type="protein sequence ID" value="KAG2581490.1"/>
    <property type="molecule type" value="Genomic_DNA"/>
</dbReference>
<organism evidence="3 4">
    <name type="scientific">Panicum virgatum</name>
    <name type="common">Blackwell switchgrass</name>
    <dbReference type="NCBI Taxonomy" id="38727"/>
    <lineage>
        <taxon>Eukaryota</taxon>
        <taxon>Viridiplantae</taxon>
        <taxon>Streptophyta</taxon>
        <taxon>Embryophyta</taxon>
        <taxon>Tracheophyta</taxon>
        <taxon>Spermatophyta</taxon>
        <taxon>Magnoliopsida</taxon>
        <taxon>Liliopsida</taxon>
        <taxon>Poales</taxon>
        <taxon>Poaceae</taxon>
        <taxon>PACMAD clade</taxon>
        <taxon>Panicoideae</taxon>
        <taxon>Panicodae</taxon>
        <taxon>Paniceae</taxon>
        <taxon>Panicinae</taxon>
        <taxon>Panicum</taxon>
        <taxon>Panicum sect. Hiantes</taxon>
    </lineage>
</organism>
<comment type="caution">
    <text evidence="3">The sequence shown here is derived from an EMBL/GenBank/DDBJ whole genome shotgun (WGS) entry which is preliminary data.</text>
</comment>
<dbReference type="PANTHER" id="PTHR34838">
    <property type="entry name" value="OS08G0142100 PROTEIN-RELATED"/>
    <property type="match status" value="1"/>
</dbReference>
<dbReference type="InterPro" id="IPR035513">
    <property type="entry name" value="Invertase/methylesterase_inhib"/>
</dbReference>
<feature type="chain" id="PRO_5035762236" description="Pectinesterase inhibitor domain-containing protein" evidence="1">
    <location>
        <begin position="24"/>
        <end position="185"/>
    </location>
</feature>
<dbReference type="Gene3D" id="1.20.140.40">
    <property type="entry name" value="Invertase/pectin methylesterase inhibitor family protein"/>
    <property type="match status" value="1"/>
</dbReference>
<dbReference type="SUPFAM" id="SSF101148">
    <property type="entry name" value="Plant invertase/pectin methylesterase inhibitor"/>
    <property type="match status" value="1"/>
</dbReference>
<sequence length="185" mass="20231">MKRASAVAFVFLATTLVISSGDACPGVPSMTWEDACLKSRDRQEPRWYQLCRDTLRSGPSAAQQVTVFALTATRKALLRYDATMAEIDRMLRRSSVAKPPPALERCKGRYGEARGLVARITEQLARCDFAAAKQEYYDAHLAVQACLSGLWSGYRGSPLHAAVSADLDLTMVAFELGALLVDGKQ</sequence>
<name>A0A8T0R8G7_PANVG</name>
<feature type="signal peptide" evidence="1">
    <location>
        <begin position="1"/>
        <end position="23"/>
    </location>
</feature>
<dbReference type="InterPro" id="IPR006501">
    <property type="entry name" value="Pectinesterase_inhib_dom"/>
</dbReference>
<gene>
    <name evidence="3" type="ORF">PVAP13_6KG037100</name>
</gene>
<accession>A0A8T0R8G7</accession>
<evidence type="ECO:0000313" key="3">
    <source>
        <dbReference type="EMBL" id="KAG2581490.1"/>
    </source>
</evidence>
<evidence type="ECO:0000313" key="4">
    <source>
        <dbReference type="Proteomes" id="UP000823388"/>
    </source>
</evidence>